<dbReference type="EMBL" id="FRBD01000008">
    <property type="protein sequence ID" value="SHK64316.1"/>
    <property type="molecule type" value="Genomic_DNA"/>
</dbReference>
<evidence type="ECO:0000256" key="1">
    <source>
        <dbReference type="SAM" id="Coils"/>
    </source>
</evidence>
<keyword evidence="1" id="KW-0175">Coiled coil</keyword>
<keyword evidence="2" id="KW-0812">Transmembrane</keyword>
<keyword evidence="3" id="KW-0732">Signal</keyword>
<dbReference type="SUPFAM" id="SSF48452">
    <property type="entry name" value="TPR-like"/>
    <property type="match status" value="1"/>
</dbReference>
<dbReference type="Pfam" id="PF19904">
    <property type="entry name" value="DUF6377"/>
    <property type="match status" value="1"/>
</dbReference>
<accession>A0A1M6U570</accession>
<organism evidence="5 6">
    <name type="scientific">Xylanibacter ruminicola</name>
    <name type="common">Prevotella ruminicola</name>
    <dbReference type="NCBI Taxonomy" id="839"/>
    <lineage>
        <taxon>Bacteria</taxon>
        <taxon>Pseudomonadati</taxon>
        <taxon>Bacteroidota</taxon>
        <taxon>Bacteroidia</taxon>
        <taxon>Bacteroidales</taxon>
        <taxon>Prevotellaceae</taxon>
        <taxon>Xylanibacter</taxon>
    </lineage>
</organism>
<feature type="transmembrane region" description="Helical" evidence="2">
    <location>
        <begin position="330"/>
        <end position="350"/>
    </location>
</feature>
<evidence type="ECO:0000313" key="5">
    <source>
        <dbReference type="EMBL" id="SHK64316.1"/>
    </source>
</evidence>
<feature type="signal peptide" evidence="3">
    <location>
        <begin position="1"/>
        <end position="21"/>
    </location>
</feature>
<gene>
    <name evidence="5" type="ORF">SAMN05216463_10824</name>
</gene>
<dbReference type="RefSeq" id="WP_073207104.1">
    <property type="nucleotide sequence ID" value="NZ_FRBD01000008.1"/>
</dbReference>
<dbReference type="Gene3D" id="1.25.40.10">
    <property type="entry name" value="Tetratricopeptide repeat domain"/>
    <property type="match status" value="1"/>
</dbReference>
<name>A0A1M6U570_XYLRU</name>
<keyword evidence="2" id="KW-0472">Membrane</keyword>
<evidence type="ECO:0000256" key="2">
    <source>
        <dbReference type="SAM" id="Phobius"/>
    </source>
</evidence>
<protein>
    <recommendedName>
        <fullName evidence="4">DUF6377 domain-containing protein</fullName>
    </recommendedName>
</protein>
<evidence type="ECO:0000313" key="6">
    <source>
        <dbReference type="Proteomes" id="UP000184130"/>
    </source>
</evidence>
<evidence type="ECO:0000256" key="3">
    <source>
        <dbReference type="SAM" id="SignalP"/>
    </source>
</evidence>
<dbReference type="OrthoDB" id="1044679at2"/>
<dbReference type="InterPro" id="IPR045957">
    <property type="entry name" value="DUF6377"/>
</dbReference>
<evidence type="ECO:0000259" key="4">
    <source>
        <dbReference type="Pfam" id="PF19904"/>
    </source>
</evidence>
<dbReference type="InterPro" id="IPR011990">
    <property type="entry name" value="TPR-like_helical_dom_sf"/>
</dbReference>
<feature type="coiled-coil region" evidence="1">
    <location>
        <begin position="352"/>
        <end position="383"/>
    </location>
</feature>
<proteinExistence type="predicted"/>
<feature type="domain" description="DUF6377" evidence="4">
    <location>
        <begin position="259"/>
        <end position="498"/>
    </location>
</feature>
<reference evidence="5 6" key="1">
    <citation type="submission" date="2016-11" db="EMBL/GenBank/DDBJ databases">
        <authorList>
            <person name="Jaros S."/>
            <person name="Januszkiewicz K."/>
            <person name="Wedrychowicz H."/>
        </authorList>
    </citation>
    <scope>NUCLEOTIDE SEQUENCE [LARGE SCALE GENOMIC DNA]</scope>
    <source>
        <strain evidence="5 6">KHT3</strain>
    </source>
</reference>
<dbReference type="AlphaFoldDB" id="A0A1M6U570"/>
<sequence length="533" mass="62281">MNINKYILVCLLAWLVVPANAAIDKNAAGWLDKLDASLAKRSYFEKQRIDRIENLKAGLKKARTDDRKYEQMYALYNEYKSYCYDSARHYSYACLEVATRQHHSQNIAQSKMAIAFSLISAGILSEANDVIMTINKDSLNGQLLVDYYEVNSQLWRSMADYVKEEPFYSKYIARSNAYLDSVKQTVAPNSCMWWSVTGSRQMRDREFQKALESFEHVLKDCGDDLHMRAKTMAEMAWAHLGLEHEDKAIAYFAQSAIADNETATREITALYHLSSLIFKRGEHERASAYVHQALEDVNFYGTRLRKVEINDILPIIEQDRYDVVRGQRNWLFVVSGLFVVLLLACLWSYWTIRRKNNKLTEARETIAGQLEQLKRSNLQLQEDDKIKNAYIGRSFYTNAEFIAKLEKLYMTIDRKIAARQFEDLRSMMKLSTLNMERENMYEAFDQTFLKLFPNFVERYNALFEEKDRKQPANEHSLTSEMRIFALIRLGINDSERIAKFLDYSVHTVNTYKTRIKNRSTVDNEQFEGLIMEI</sequence>
<dbReference type="Proteomes" id="UP000184130">
    <property type="component" value="Unassembled WGS sequence"/>
</dbReference>
<keyword evidence="2" id="KW-1133">Transmembrane helix</keyword>
<feature type="chain" id="PRO_5009921260" description="DUF6377 domain-containing protein" evidence="3">
    <location>
        <begin position="22"/>
        <end position="533"/>
    </location>
</feature>